<sequence>MEPPTEVRLIHSGGAEGKDCVLITDGGGPLTRLADGVEAGLLRAAAHTLARARSLFPYADRDELRDLAECLADSLEDALRVAEGRRGS</sequence>
<protein>
    <submittedName>
        <fullName evidence="1">Uncharacterized protein</fullName>
    </submittedName>
</protein>
<dbReference type="Proteomes" id="UP001595829">
    <property type="component" value="Unassembled WGS sequence"/>
</dbReference>
<evidence type="ECO:0000313" key="2">
    <source>
        <dbReference type="Proteomes" id="UP001595829"/>
    </source>
</evidence>
<organism evidence="1 2">
    <name type="scientific">Streptomyces coeruleoprunus</name>
    <dbReference type="NCBI Taxonomy" id="285563"/>
    <lineage>
        <taxon>Bacteria</taxon>
        <taxon>Bacillati</taxon>
        <taxon>Actinomycetota</taxon>
        <taxon>Actinomycetes</taxon>
        <taxon>Kitasatosporales</taxon>
        <taxon>Streptomycetaceae</taxon>
        <taxon>Streptomyces</taxon>
    </lineage>
</organism>
<dbReference type="EMBL" id="JBHSJD010000001">
    <property type="protein sequence ID" value="MFC5020548.1"/>
    <property type="molecule type" value="Genomic_DNA"/>
</dbReference>
<proteinExistence type="predicted"/>
<gene>
    <name evidence="1" type="ORF">ACFPM3_00060</name>
</gene>
<comment type="caution">
    <text evidence="1">The sequence shown here is derived from an EMBL/GenBank/DDBJ whole genome shotgun (WGS) entry which is preliminary data.</text>
</comment>
<evidence type="ECO:0000313" key="1">
    <source>
        <dbReference type="EMBL" id="MFC5020548.1"/>
    </source>
</evidence>
<reference evidence="2" key="1">
    <citation type="journal article" date="2019" name="Int. J. Syst. Evol. Microbiol.">
        <title>The Global Catalogue of Microorganisms (GCM) 10K type strain sequencing project: providing services to taxonomists for standard genome sequencing and annotation.</title>
        <authorList>
            <consortium name="The Broad Institute Genomics Platform"/>
            <consortium name="The Broad Institute Genome Sequencing Center for Infectious Disease"/>
            <person name="Wu L."/>
            <person name="Ma J."/>
        </authorList>
    </citation>
    <scope>NUCLEOTIDE SEQUENCE [LARGE SCALE GENOMIC DNA]</scope>
    <source>
        <strain evidence="2">CGMCC 4.1648</strain>
    </source>
</reference>
<keyword evidence="2" id="KW-1185">Reference proteome</keyword>
<name>A0ABV9X9J3_9ACTN</name>
<dbReference type="RefSeq" id="WP_345691610.1">
    <property type="nucleotide sequence ID" value="NZ_BAABIT010000001.1"/>
</dbReference>
<accession>A0ABV9X9J3</accession>